<dbReference type="RefSeq" id="WP_074204097.1">
    <property type="nucleotide sequence ID" value="NZ_FSQW01000001.1"/>
</dbReference>
<evidence type="ECO:0000256" key="7">
    <source>
        <dbReference type="ARBA" id="ARBA00022989"/>
    </source>
</evidence>
<feature type="transmembrane region" description="Helical" evidence="9">
    <location>
        <begin position="6"/>
        <end position="28"/>
    </location>
</feature>
<dbReference type="GO" id="GO:0005886">
    <property type="term" value="C:plasma membrane"/>
    <property type="evidence" value="ECO:0007669"/>
    <property type="project" value="UniProtKB-SubCell"/>
</dbReference>
<dbReference type="Pfam" id="PF01618">
    <property type="entry name" value="MotA_ExbB"/>
    <property type="match status" value="1"/>
</dbReference>
<keyword evidence="5 9" id="KW-0812">Transmembrane</keyword>
<dbReference type="STRING" id="1123272.SAMN02745824_1132"/>
<keyword evidence="3" id="KW-0813">Transport</keyword>
<sequence>MQQSLTNAMVFVDPLALCLVVLGSLILAGTQEGWRSFASAMSALPVAFRNDQHADAQIAKAAVKRVERMVEKRGIYTADRVKVDPLFVKQVIREMANQKNPAAFRDWAMKNIHEREVRHVPGARYWSTVSEIAPALGMIGTVIGLVLMFGHVEDAAAIGRAMAVAMLTTLYGLLLANLIAGPLAIRLARASESEIAWQREFAEELCRIAEREYQTGLSGVASPVSGRGFSPDGFSQCA</sequence>
<name>A0A1N6CWE7_9SPHN</name>
<keyword evidence="7 9" id="KW-1133">Transmembrane helix</keyword>
<dbReference type="EMBL" id="FSQW01000001">
    <property type="protein sequence ID" value="SIN62809.1"/>
    <property type="molecule type" value="Genomic_DNA"/>
</dbReference>
<evidence type="ECO:0000313" key="11">
    <source>
        <dbReference type="EMBL" id="SIN62809.1"/>
    </source>
</evidence>
<dbReference type="OrthoDB" id="9806929at2"/>
<keyword evidence="12" id="KW-1185">Reference proteome</keyword>
<gene>
    <name evidence="11" type="ORF">SAMN02745824_1132</name>
</gene>
<keyword evidence="8 9" id="KW-0472">Membrane</keyword>
<accession>A0A1N6CWE7</accession>
<evidence type="ECO:0000256" key="6">
    <source>
        <dbReference type="ARBA" id="ARBA00022779"/>
    </source>
</evidence>
<comment type="similarity">
    <text evidence="2">Belongs to the MotA family.</text>
</comment>
<dbReference type="InterPro" id="IPR047055">
    <property type="entry name" value="MotA-like"/>
</dbReference>
<evidence type="ECO:0000256" key="4">
    <source>
        <dbReference type="ARBA" id="ARBA00022475"/>
    </source>
</evidence>
<evidence type="ECO:0000256" key="9">
    <source>
        <dbReference type="SAM" id="Phobius"/>
    </source>
</evidence>
<dbReference type="InterPro" id="IPR000540">
    <property type="entry name" value="Flag_MotA_CS"/>
</dbReference>
<keyword evidence="6" id="KW-0283">Flagellar rotation</keyword>
<evidence type="ECO:0000256" key="1">
    <source>
        <dbReference type="ARBA" id="ARBA00004651"/>
    </source>
</evidence>
<protein>
    <submittedName>
        <fullName evidence="11">Chemotaxis protein MotA</fullName>
    </submittedName>
</protein>
<comment type="subcellular location">
    <subcellularLocation>
        <location evidence="1">Cell membrane</location>
        <topology evidence="1">Multi-pass membrane protein</topology>
    </subcellularLocation>
</comment>
<dbReference type="GO" id="GO:0071978">
    <property type="term" value="P:bacterial-type flagellum-dependent swarming motility"/>
    <property type="evidence" value="ECO:0007669"/>
    <property type="project" value="InterPro"/>
</dbReference>
<evidence type="ECO:0000313" key="12">
    <source>
        <dbReference type="Proteomes" id="UP000185192"/>
    </source>
</evidence>
<dbReference type="Proteomes" id="UP000185192">
    <property type="component" value="Unassembled WGS sequence"/>
</dbReference>
<dbReference type="PANTHER" id="PTHR30433">
    <property type="entry name" value="CHEMOTAXIS PROTEIN MOTA"/>
    <property type="match status" value="1"/>
</dbReference>
<evidence type="ECO:0000259" key="10">
    <source>
        <dbReference type="Pfam" id="PF01618"/>
    </source>
</evidence>
<dbReference type="AlphaFoldDB" id="A0A1N6CWE7"/>
<dbReference type="GO" id="GO:0006935">
    <property type="term" value="P:chemotaxis"/>
    <property type="evidence" value="ECO:0007669"/>
    <property type="project" value="InterPro"/>
</dbReference>
<keyword evidence="4" id="KW-1003">Cell membrane</keyword>
<feature type="domain" description="MotA/TolQ/ExbB proton channel" evidence="10">
    <location>
        <begin position="86"/>
        <end position="196"/>
    </location>
</feature>
<evidence type="ECO:0000256" key="2">
    <source>
        <dbReference type="ARBA" id="ARBA00008038"/>
    </source>
</evidence>
<reference evidence="12" key="1">
    <citation type="submission" date="2016-11" db="EMBL/GenBank/DDBJ databases">
        <authorList>
            <person name="Varghese N."/>
            <person name="Submissions S."/>
        </authorList>
    </citation>
    <scope>NUCLEOTIDE SEQUENCE [LARGE SCALE GENOMIC DNA]</scope>
    <source>
        <strain evidence="12">DSM 22363</strain>
    </source>
</reference>
<evidence type="ECO:0000256" key="3">
    <source>
        <dbReference type="ARBA" id="ARBA00022448"/>
    </source>
</evidence>
<dbReference type="InterPro" id="IPR002898">
    <property type="entry name" value="MotA_ExbB_proton_chnl"/>
</dbReference>
<feature type="transmembrane region" description="Helical" evidence="9">
    <location>
        <begin position="158"/>
        <end position="180"/>
    </location>
</feature>
<evidence type="ECO:0000256" key="5">
    <source>
        <dbReference type="ARBA" id="ARBA00022692"/>
    </source>
</evidence>
<organism evidence="11 12">
    <name type="scientific">Parasphingorhabdus marina DSM 22363</name>
    <dbReference type="NCBI Taxonomy" id="1123272"/>
    <lineage>
        <taxon>Bacteria</taxon>
        <taxon>Pseudomonadati</taxon>
        <taxon>Pseudomonadota</taxon>
        <taxon>Alphaproteobacteria</taxon>
        <taxon>Sphingomonadales</taxon>
        <taxon>Sphingomonadaceae</taxon>
        <taxon>Parasphingorhabdus</taxon>
    </lineage>
</organism>
<evidence type="ECO:0000256" key="8">
    <source>
        <dbReference type="ARBA" id="ARBA00023136"/>
    </source>
</evidence>
<proteinExistence type="inferred from homology"/>
<dbReference type="PROSITE" id="PS01307">
    <property type="entry name" value="MOTA"/>
    <property type="match status" value="1"/>
</dbReference>
<feature type="transmembrane region" description="Helical" evidence="9">
    <location>
        <begin position="132"/>
        <end position="152"/>
    </location>
</feature>